<evidence type="ECO:0000256" key="11">
    <source>
        <dbReference type="ARBA" id="ARBA00023012"/>
    </source>
</evidence>
<dbReference type="GO" id="GO:0005524">
    <property type="term" value="F:ATP binding"/>
    <property type="evidence" value="ECO:0007669"/>
    <property type="project" value="UniProtKB-KW"/>
</dbReference>
<keyword evidence="8" id="KW-0418">Kinase</keyword>
<organism evidence="15 16">
    <name type="scientific">Vogesella oryzagri</name>
    <dbReference type="NCBI Taxonomy" id="3160864"/>
    <lineage>
        <taxon>Bacteria</taxon>
        <taxon>Pseudomonadati</taxon>
        <taxon>Pseudomonadota</taxon>
        <taxon>Betaproteobacteria</taxon>
        <taxon>Neisseriales</taxon>
        <taxon>Chromobacteriaceae</taxon>
        <taxon>Vogesella</taxon>
    </lineage>
</organism>
<evidence type="ECO:0000256" key="4">
    <source>
        <dbReference type="ARBA" id="ARBA00022553"/>
    </source>
</evidence>
<dbReference type="SMART" id="SM00387">
    <property type="entry name" value="HATPase_c"/>
    <property type="match status" value="1"/>
</dbReference>
<dbReference type="EC" id="2.7.13.3" evidence="3"/>
<dbReference type="Pfam" id="PF02518">
    <property type="entry name" value="HATPase_c"/>
    <property type="match status" value="1"/>
</dbReference>
<dbReference type="Pfam" id="PF00512">
    <property type="entry name" value="HisKA"/>
    <property type="match status" value="1"/>
</dbReference>
<dbReference type="InterPro" id="IPR004358">
    <property type="entry name" value="Sig_transdc_His_kin-like_C"/>
</dbReference>
<feature type="domain" description="Histidine kinase" evidence="14">
    <location>
        <begin position="226"/>
        <end position="430"/>
    </location>
</feature>
<comment type="caution">
    <text evidence="15">The sequence shown here is derived from an EMBL/GenBank/DDBJ whole genome shotgun (WGS) entry which is preliminary data.</text>
</comment>
<reference evidence="15" key="1">
    <citation type="submission" date="2024-06" db="EMBL/GenBank/DDBJ databases">
        <title>Genome sequence of Vogesella sp. MAHUQ-64.</title>
        <authorList>
            <person name="Huq M.A."/>
        </authorList>
    </citation>
    <scope>NUCLEOTIDE SEQUENCE</scope>
    <source>
        <strain evidence="15">MAHUQ-64</strain>
    </source>
</reference>
<keyword evidence="5" id="KW-0808">Transferase</keyword>
<keyword evidence="7" id="KW-0547">Nucleotide-binding</keyword>
<keyword evidence="6 13" id="KW-0812">Transmembrane</keyword>
<dbReference type="PANTHER" id="PTHR45436">
    <property type="entry name" value="SENSOR HISTIDINE KINASE YKOH"/>
    <property type="match status" value="1"/>
</dbReference>
<dbReference type="PRINTS" id="PR00344">
    <property type="entry name" value="BCTRLSENSOR"/>
</dbReference>
<evidence type="ECO:0000256" key="10">
    <source>
        <dbReference type="ARBA" id="ARBA00022989"/>
    </source>
</evidence>
<evidence type="ECO:0000256" key="7">
    <source>
        <dbReference type="ARBA" id="ARBA00022741"/>
    </source>
</evidence>
<comment type="catalytic activity">
    <reaction evidence="1">
        <text>ATP + protein L-histidine = ADP + protein N-phospho-L-histidine.</text>
        <dbReference type="EC" id="2.7.13.3"/>
    </reaction>
</comment>
<feature type="transmembrane region" description="Helical" evidence="13">
    <location>
        <begin position="149"/>
        <end position="170"/>
    </location>
</feature>
<dbReference type="InterPro" id="IPR005467">
    <property type="entry name" value="His_kinase_dom"/>
</dbReference>
<dbReference type="SUPFAM" id="SSF55874">
    <property type="entry name" value="ATPase domain of HSP90 chaperone/DNA topoisomerase II/histidine kinase"/>
    <property type="match status" value="1"/>
</dbReference>
<evidence type="ECO:0000259" key="14">
    <source>
        <dbReference type="PROSITE" id="PS50109"/>
    </source>
</evidence>
<name>A0ABV1M2K7_9NEIS</name>
<evidence type="ECO:0000256" key="6">
    <source>
        <dbReference type="ARBA" id="ARBA00022692"/>
    </source>
</evidence>
<keyword evidence="12 13" id="KW-0472">Membrane</keyword>
<dbReference type="SUPFAM" id="SSF47384">
    <property type="entry name" value="Homodimeric domain of signal transducing histidine kinase"/>
    <property type="match status" value="1"/>
</dbReference>
<sequence length="430" mass="47111">MSYSLRGQLVRSLLLVVTPLWLLGSVLLALHARHEVNELYDGQQQIFARQLYSTLPMLAQQPAGSDPKAEKTDHQAVAVWNPQGQRLLVDSEGLELPYHAGVTGFHLLQHDDEDWRVYYLSGPAGSVAVAQENSERLEAISGLLLTQSMVWLLLLPFALGAVWWAVFRALQPLADLCRTLLQRQPDDPTPLAHPLPSELAPLLDSLNGLIDRVAGTLQRERQFTASAAHELRSPLAALRVQAELLTLLDDANARNAAAGKVMQGVDRASHLVDQLLALSRLEQQQTLPSQPLDWAQLAEQACQQVAEYSTVRGSHIRHQVSGGPLPAGEALLLSLLLRNLLDNAVRYSPPGAEVLLEISPQLIRVSDNGPGIAAEHLPHIGQRFYRPPGQSQSGSGLGLSIVRRIAELHGLQLSWHNRPEGGLSVELRPH</sequence>
<dbReference type="InterPro" id="IPR036890">
    <property type="entry name" value="HATPase_C_sf"/>
</dbReference>
<feature type="transmembrane region" description="Helical" evidence="13">
    <location>
        <begin position="12"/>
        <end position="32"/>
    </location>
</feature>
<keyword evidence="10 13" id="KW-1133">Transmembrane helix</keyword>
<evidence type="ECO:0000256" key="5">
    <source>
        <dbReference type="ARBA" id="ARBA00022679"/>
    </source>
</evidence>
<dbReference type="RefSeq" id="WP_349583808.1">
    <property type="nucleotide sequence ID" value="NZ_JBEFLD010000002.1"/>
</dbReference>
<dbReference type="SMART" id="SM00388">
    <property type="entry name" value="HisKA"/>
    <property type="match status" value="1"/>
</dbReference>
<dbReference type="InterPro" id="IPR050428">
    <property type="entry name" value="TCS_sensor_his_kinase"/>
</dbReference>
<dbReference type="Gene3D" id="3.30.565.10">
    <property type="entry name" value="Histidine kinase-like ATPase, C-terminal domain"/>
    <property type="match status" value="1"/>
</dbReference>
<dbReference type="Proteomes" id="UP001433638">
    <property type="component" value="Unassembled WGS sequence"/>
</dbReference>
<proteinExistence type="predicted"/>
<evidence type="ECO:0000313" key="15">
    <source>
        <dbReference type="EMBL" id="MEQ6289570.1"/>
    </source>
</evidence>
<protein>
    <recommendedName>
        <fullName evidence="3">histidine kinase</fullName>
        <ecNumber evidence="3">2.7.13.3</ecNumber>
    </recommendedName>
</protein>
<comment type="subcellular location">
    <subcellularLocation>
        <location evidence="2">Membrane</location>
        <topology evidence="2">Multi-pass membrane protein</topology>
    </subcellularLocation>
</comment>
<dbReference type="CDD" id="cd00082">
    <property type="entry name" value="HisKA"/>
    <property type="match status" value="1"/>
</dbReference>
<dbReference type="PANTHER" id="PTHR45436:SF14">
    <property type="entry name" value="SENSOR PROTEIN QSEC"/>
    <property type="match status" value="1"/>
</dbReference>
<keyword evidence="9 15" id="KW-0067">ATP-binding</keyword>
<gene>
    <name evidence="15" type="ORF">ABNW52_02970</name>
</gene>
<evidence type="ECO:0000256" key="1">
    <source>
        <dbReference type="ARBA" id="ARBA00000085"/>
    </source>
</evidence>
<evidence type="ECO:0000256" key="3">
    <source>
        <dbReference type="ARBA" id="ARBA00012438"/>
    </source>
</evidence>
<dbReference type="PROSITE" id="PS50109">
    <property type="entry name" value="HIS_KIN"/>
    <property type="match status" value="1"/>
</dbReference>
<dbReference type="InterPro" id="IPR036097">
    <property type="entry name" value="HisK_dim/P_sf"/>
</dbReference>
<keyword evidence="4" id="KW-0597">Phosphoprotein</keyword>
<dbReference type="EMBL" id="JBEFLD010000002">
    <property type="protein sequence ID" value="MEQ6289570.1"/>
    <property type="molecule type" value="Genomic_DNA"/>
</dbReference>
<evidence type="ECO:0000256" key="2">
    <source>
        <dbReference type="ARBA" id="ARBA00004141"/>
    </source>
</evidence>
<evidence type="ECO:0000313" key="16">
    <source>
        <dbReference type="Proteomes" id="UP001433638"/>
    </source>
</evidence>
<keyword evidence="16" id="KW-1185">Reference proteome</keyword>
<keyword evidence="11" id="KW-0902">Two-component regulatory system</keyword>
<dbReference type="Gene3D" id="1.10.287.130">
    <property type="match status" value="1"/>
</dbReference>
<dbReference type="InterPro" id="IPR003661">
    <property type="entry name" value="HisK_dim/P_dom"/>
</dbReference>
<evidence type="ECO:0000256" key="9">
    <source>
        <dbReference type="ARBA" id="ARBA00022840"/>
    </source>
</evidence>
<accession>A0ABV1M2K7</accession>
<evidence type="ECO:0000256" key="13">
    <source>
        <dbReference type="SAM" id="Phobius"/>
    </source>
</evidence>
<dbReference type="InterPro" id="IPR003594">
    <property type="entry name" value="HATPase_dom"/>
</dbReference>
<evidence type="ECO:0000256" key="8">
    <source>
        <dbReference type="ARBA" id="ARBA00022777"/>
    </source>
</evidence>
<dbReference type="Gene3D" id="1.20.5.1040">
    <property type="entry name" value="Sensor protein qsec"/>
    <property type="match status" value="1"/>
</dbReference>
<evidence type="ECO:0000256" key="12">
    <source>
        <dbReference type="ARBA" id="ARBA00023136"/>
    </source>
</evidence>